<keyword evidence="2" id="KW-1185">Reference proteome</keyword>
<dbReference type="PATRIC" id="fig|866895.3.peg.499"/>
<evidence type="ECO:0000313" key="2">
    <source>
        <dbReference type="Proteomes" id="UP000007397"/>
    </source>
</evidence>
<gene>
    <name evidence="1" type="ordered locus">HBHAL_1501</name>
</gene>
<protein>
    <submittedName>
        <fullName evidence="1">Uncharacterized protein</fullName>
    </submittedName>
</protein>
<dbReference type="KEGG" id="hhd:HBHAL_1501"/>
<accession>I0JIA4</accession>
<name>I0JIA4_HALH3</name>
<evidence type="ECO:0000313" key="1">
    <source>
        <dbReference type="EMBL" id="CCG43872.1"/>
    </source>
</evidence>
<dbReference type="AlphaFoldDB" id="I0JIA4"/>
<dbReference type="Proteomes" id="UP000007397">
    <property type="component" value="Chromosome"/>
</dbReference>
<dbReference type="HOGENOM" id="CLU_3184379_0_0_9"/>
<sequence length="46" mass="5527">MVREKGKPYSTGLSFFNEKIFYSALRWMEILIMGVDKGYDHDFYEN</sequence>
<dbReference type="STRING" id="866895.HBHAL_1501"/>
<reference evidence="1 2" key="1">
    <citation type="journal article" date="2013" name="Environ. Microbiol.">
        <title>Chloride and organic osmolytes: a hybrid strategy to cope with elevated salinities by the moderately halophilic, chloride-dependent bacterium Halobacillus halophilus.</title>
        <authorList>
            <person name="Saum S.H."/>
            <person name="Pfeiffer F."/>
            <person name="Palm P."/>
            <person name="Rampp M."/>
            <person name="Schuster S.C."/>
            <person name="Muller V."/>
            <person name="Oesterhelt D."/>
        </authorList>
    </citation>
    <scope>NUCLEOTIDE SEQUENCE [LARGE SCALE GENOMIC DNA]</scope>
    <source>
        <strain evidence="2">ATCC 35676 / DSM 2266 / JCM 20832 / KCTC 3685 / LMG 17431 / NBRC 102448 / NCIMB 2269</strain>
    </source>
</reference>
<organism evidence="1 2">
    <name type="scientific">Halobacillus halophilus (strain ATCC 35676 / DSM 2266 / JCM 20832 / KCTC 3685 / LMG 17431 / NBRC 102448 / NCIMB 2269)</name>
    <name type="common">Sporosarcina halophila</name>
    <dbReference type="NCBI Taxonomy" id="866895"/>
    <lineage>
        <taxon>Bacteria</taxon>
        <taxon>Bacillati</taxon>
        <taxon>Bacillota</taxon>
        <taxon>Bacilli</taxon>
        <taxon>Bacillales</taxon>
        <taxon>Bacillaceae</taxon>
        <taxon>Halobacillus</taxon>
    </lineage>
</organism>
<proteinExistence type="predicted"/>
<dbReference type="EMBL" id="HE717023">
    <property type="protein sequence ID" value="CCG43872.1"/>
    <property type="molecule type" value="Genomic_DNA"/>
</dbReference>